<protein>
    <submittedName>
        <fullName evidence="1">13654_t:CDS:1</fullName>
    </submittedName>
</protein>
<evidence type="ECO:0000313" key="2">
    <source>
        <dbReference type="Proteomes" id="UP000789525"/>
    </source>
</evidence>
<organism evidence="1 2">
    <name type="scientific">Acaulospora colombiana</name>
    <dbReference type="NCBI Taxonomy" id="27376"/>
    <lineage>
        <taxon>Eukaryota</taxon>
        <taxon>Fungi</taxon>
        <taxon>Fungi incertae sedis</taxon>
        <taxon>Mucoromycota</taxon>
        <taxon>Glomeromycotina</taxon>
        <taxon>Glomeromycetes</taxon>
        <taxon>Diversisporales</taxon>
        <taxon>Acaulosporaceae</taxon>
        <taxon>Acaulospora</taxon>
    </lineage>
</organism>
<keyword evidence="2" id="KW-1185">Reference proteome</keyword>
<dbReference type="EMBL" id="CAJVPT010040565">
    <property type="protein sequence ID" value="CAG8725746.1"/>
    <property type="molecule type" value="Genomic_DNA"/>
</dbReference>
<evidence type="ECO:0000313" key="1">
    <source>
        <dbReference type="EMBL" id="CAG8725746.1"/>
    </source>
</evidence>
<comment type="caution">
    <text evidence="1">The sequence shown here is derived from an EMBL/GenBank/DDBJ whole genome shotgun (WGS) entry which is preliminary data.</text>
</comment>
<feature type="non-terminal residue" evidence="1">
    <location>
        <position position="1"/>
    </location>
</feature>
<gene>
    <name evidence="1" type="ORF">ACOLOM_LOCUS11360</name>
</gene>
<name>A0ACA9PWK4_9GLOM</name>
<dbReference type="Proteomes" id="UP000789525">
    <property type="component" value="Unassembled WGS sequence"/>
</dbReference>
<sequence>SNTGYYFRQCLTFLLSRGLDVNSQTIAGETLLTSLIFKWHPNLTPEIIDYLLKNGADPNLPNKRGGTPLGYTLLSTRFDDGGGPFRKVYKMLCTLIENGGNVNQEAVIPGRRLKNLLWLLVDVSTNLKIEEQKKILELLLEWGVDVRGLEGGEEESGIFGNEIFNNYVEMTANKGDDEEREELLYDDHIEVSSQDESSAAGVGDFGVDDDLYYDMRSKPRNVERSAKSATLGTTSQTPTAGASLKFPSSQVKAHTQSKLLLTTHNVPLSLLKPHTRTSSQSTSHTSPSSPTSNYRIDPSLTDLTASQGKTLVVQTFTPSKPLNAMVYAVQLNRHEMVKILLERIYEFSEMKSLLVALKECGISRDESFGNRKGGNIFAGFFGNAAGFLRHNKGYNGHSEIIKYLLTWVSDNDEKRNKVLIRTEKAKLKWRDNSRRENSSKGKSTEREIDFTKFNGYGRKSLDERTKRKKVNFEENVKSKSLL</sequence>
<reference evidence="1" key="1">
    <citation type="submission" date="2021-06" db="EMBL/GenBank/DDBJ databases">
        <authorList>
            <person name="Kallberg Y."/>
            <person name="Tangrot J."/>
            <person name="Rosling A."/>
        </authorList>
    </citation>
    <scope>NUCLEOTIDE SEQUENCE</scope>
    <source>
        <strain evidence="1">CL356</strain>
    </source>
</reference>
<proteinExistence type="predicted"/>
<accession>A0ACA9PWK4</accession>